<reference evidence="5" key="1">
    <citation type="submission" date="2025-08" db="UniProtKB">
        <authorList>
            <consortium name="RefSeq"/>
        </authorList>
    </citation>
    <scope>IDENTIFICATION</scope>
    <source>
        <tissue evidence="5">Muscle</tissue>
    </source>
</reference>
<dbReference type="Pfam" id="PF14916">
    <property type="entry name" value="CCDC92"/>
    <property type="match status" value="1"/>
</dbReference>
<evidence type="ECO:0000256" key="2">
    <source>
        <dbReference type="SAM" id="Coils"/>
    </source>
</evidence>
<dbReference type="AlphaFoldDB" id="A0A9Q9ZA45"/>
<sequence length="290" mass="33339">MILAKTRVMVVIRHPRELKHVTSVRETREAEWTRVALLQMNINFLQKQHGETLEKLHGEIDSLKRENKELQYKLIMDLPKSSSKGSSRRICKHHTESNKFQRDRRNYLEQTLEEICSPQATEISSHLQCRETRSNSFTADRTEGPSEAKAGFITSLQPLMIQCSPSRAPRPPTLQECEVIIRQLYNANSLQSQELLRVKAVLKDIVFNKKITAENYILTKAYLADGKRADTSDTFPQLSLQTLPKGLPVSQASKAEKVILPALKQTLNNIADRNRRTQAVQRNRLQRTMR</sequence>
<gene>
    <name evidence="5" type="primary">LOC109054398</name>
</gene>
<dbReference type="InterPro" id="IPR039496">
    <property type="entry name" value="CCDC92/74_N"/>
</dbReference>
<protein>
    <submittedName>
        <fullName evidence="5">Coiled-coil domain-containing protein 74B-like isoform X1</fullName>
    </submittedName>
</protein>
<dbReference type="InterPro" id="IPR029422">
    <property type="entry name" value="CCDC74_C"/>
</dbReference>
<accession>A0A9Q9ZA45</accession>
<dbReference type="Proteomes" id="UP001155660">
    <property type="component" value="Chromosome A21"/>
</dbReference>
<dbReference type="RefSeq" id="XP_042634834.1">
    <property type="nucleotide sequence ID" value="XM_042778900.1"/>
</dbReference>
<proteinExistence type="predicted"/>
<feature type="domain" description="Coiled coil protein 74 C-terminal" evidence="4">
    <location>
        <begin position="163"/>
        <end position="287"/>
    </location>
</feature>
<dbReference type="PANTHER" id="PTHR14882">
    <property type="entry name" value="COILED-COIL DOMAIN-CONTAINING 74A"/>
    <property type="match status" value="1"/>
</dbReference>
<keyword evidence="1 2" id="KW-0175">Coiled coil</keyword>
<dbReference type="InterPro" id="IPR040370">
    <property type="entry name" value="CCDC74A/CCDC74B/CCDC92"/>
</dbReference>
<evidence type="ECO:0000259" key="3">
    <source>
        <dbReference type="Pfam" id="PF14916"/>
    </source>
</evidence>
<feature type="coiled-coil region" evidence="2">
    <location>
        <begin position="46"/>
        <end position="73"/>
    </location>
</feature>
<dbReference type="PANTHER" id="PTHR14882:SF5">
    <property type="entry name" value="COILED-COIL DOMAIN CONTAINING 74A"/>
    <property type="match status" value="1"/>
</dbReference>
<feature type="domain" description="CCDC92/74 N-terminal" evidence="3">
    <location>
        <begin position="33"/>
        <end position="87"/>
    </location>
</feature>
<evidence type="ECO:0000259" key="4">
    <source>
        <dbReference type="Pfam" id="PF14917"/>
    </source>
</evidence>
<evidence type="ECO:0000313" key="5">
    <source>
        <dbReference type="RefSeq" id="XP_042634834.1"/>
    </source>
</evidence>
<organism evidence="5">
    <name type="scientific">Cyprinus carpio</name>
    <name type="common">Common carp</name>
    <dbReference type="NCBI Taxonomy" id="7962"/>
    <lineage>
        <taxon>Eukaryota</taxon>
        <taxon>Metazoa</taxon>
        <taxon>Chordata</taxon>
        <taxon>Craniata</taxon>
        <taxon>Vertebrata</taxon>
        <taxon>Euteleostomi</taxon>
        <taxon>Actinopterygii</taxon>
        <taxon>Neopterygii</taxon>
        <taxon>Teleostei</taxon>
        <taxon>Ostariophysi</taxon>
        <taxon>Cypriniformes</taxon>
        <taxon>Cyprinidae</taxon>
        <taxon>Cyprininae</taxon>
        <taxon>Cyprinus</taxon>
    </lineage>
</organism>
<dbReference type="OrthoDB" id="2155209at2759"/>
<dbReference type="KEGG" id="ccar:109054398"/>
<evidence type="ECO:0000256" key="1">
    <source>
        <dbReference type="ARBA" id="ARBA00023054"/>
    </source>
</evidence>
<name>A0A9Q9ZA45_CYPCA</name>
<dbReference type="Pfam" id="PF14917">
    <property type="entry name" value="CCDC74_C"/>
    <property type="match status" value="1"/>
</dbReference>
<dbReference type="GeneID" id="109054398"/>